<dbReference type="Gene3D" id="3.40.395.10">
    <property type="entry name" value="Adenoviral Proteinase, Chain A"/>
    <property type="match status" value="1"/>
</dbReference>
<comment type="similarity">
    <text evidence="1">Belongs to the peptidase C48 family.</text>
</comment>
<dbReference type="SUPFAM" id="SSF54001">
    <property type="entry name" value="Cysteine proteinases"/>
    <property type="match status" value="1"/>
</dbReference>
<proteinExistence type="inferred from homology"/>
<feature type="compositionally biased region" description="Polar residues" evidence="4">
    <location>
        <begin position="483"/>
        <end position="498"/>
    </location>
</feature>
<keyword evidence="2 6" id="KW-0645">Protease</keyword>
<dbReference type="Pfam" id="PF26133">
    <property type="entry name" value="DUF8039"/>
    <property type="match status" value="1"/>
</dbReference>
<name>A0A2U1NGN8_ARTAN</name>
<evidence type="ECO:0000259" key="5">
    <source>
        <dbReference type="PROSITE" id="PS50600"/>
    </source>
</evidence>
<feature type="domain" description="Ubiquitin-like protease family profile" evidence="5">
    <location>
        <begin position="538"/>
        <end position="708"/>
    </location>
</feature>
<feature type="compositionally biased region" description="Polar residues" evidence="4">
    <location>
        <begin position="460"/>
        <end position="473"/>
    </location>
</feature>
<dbReference type="Pfam" id="PF02902">
    <property type="entry name" value="Peptidase_C48"/>
    <property type="match status" value="1"/>
</dbReference>
<dbReference type="PANTHER" id="PTHR33018:SF35">
    <property type="entry name" value="ULP1 PROTEASE FAMILY CATALYTIC DOMAIN, PAPAIN-LIKE CYSTEINE PEPTIDASE SUPERFAMILY"/>
    <property type="match status" value="1"/>
</dbReference>
<dbReference type="InterPro" id="IPR003653">
    <property type="entry name" value="Peptidase_C48_C"/>
</dbReference>
<protein>
    <submittedName>
        <fullName evidence="6">Ulp1 protease family, C-terminal catalytic domain-containing protein</fullName>
    </submittedName>
</protein>
<keyword evidence="3" id="KW-0378">Hydrolase</keyword>
<dbReference type="PANTHER" id="PTHR33018">
    <property type="entry name" value="OS10G0338966 PROTEIN-RELATED"/>
    <property type="match status" value="1"/>
</dbReference>
<dbReference type="Proteomes" id="UP000245207">
    <property type="component" value="Unassembled WGS sequence"/>
</dbReference>
<evidence type="ECO:0000256" key="3">
    <source>
        <dbReference type="ARBA" id="ARBA00022801"/>
    </source>
</evidence>
<evidence type="ECO:0000313" key="6">
    <source>
        <dbReference type="EMBL" id="PWA72689.1"/>
    </source>
</evidence>
<organism evidence="6 7">
    <name type="scientific">Artemisia annua</name>
    <name type="common">Sweet wormwood</name>
    <dbReference type="NCBI Taxonomy" id="35608"/>
    <lineage>
        <taxon>Eukaryota</taxon>
        <taxon>Viridiplantae</taxon>
        <taxon>Streptophyta</taxon>
        <taxon>Embryophyta</taxon>
        <taxon>Tracheophyta</taxon>
        <taxon>Spermatophyta</taxon>
        <taxon>Magnoliopsida</taxon>
        <taxon>eudicotyledons</taxon>
        <taxon>Gunneridae</taxon>
        <taxon>Pentapetalae</taxon>
        <taxon>asterids</taxon>
        <taxon>campanulids</taxon>
        <taxon>Asterales</taxon>
        <taxon>Asteraceae</taxon>
        <taxon>Asteroideae</taxon>
        <taxon>Anthemideae</taxon>
        <taxon>Artemisiinae</taxon>
        <taxon>Artemisia</taxon>
    </lineage>
</organism>
<evidence type="ECO:0000256" key="4">
    <source>
        <dbReference type="SAM" id="MobiDB-lite"/>
    </source>
</evidence>
<accession>A0A2U1NGN8</accession>
<comment type="caution">
    <text evidence="6">The sequence shown here is derived from an EMBL/GenBank/DDBJ whole genome shotgun (WGS) entry which is preliminary data.</text>
</comment>
<reference evidence="6 7" key="1">
    <citation type="journal article" date="2018" name="Mol. Plant">
        <title>The genome of Artemisia annua provides insight into the evolution of Asteraceae family and artemisinin biosynthesis.</title>
        <authorList>
            <person name="Shen Q."/>
            <person name="Zhang L."/>
            <person name="Liao Z."/>
            <person name="Wang S."/>
            <person name="Yan T."/>
            <person name="Shi P."/>
            <person name="Liu M."/>
            <person name="Fu X."/>
            <person name="Pan Q."/>
            <person name="Wang Y."/>
            <person name="Lv Z."/>
            <person name="Lu X."/>
            <person name="Zhang F."/>
            <person name="Jiang W."/>
            <person name="Ma Y."/>
            <person name="Chen M."/>
            <person name="Hao X."/>
            <person name="Li L."/>
            <person name="Tang Y."/>
            <person name="Lv G."/>
            <person name="Zhou Y."/>
            <person name="Sun X."/>
            <person name="Brodelius P.E."/>
            <person name="Rose J.K.C."/>
            <person name="Tang K."/>
        </authorList>
    </citation>
    <scope>NUCLEOTIDE SEQUENCE [LARGE SCALE GENOMIC DNA]</scope>
    <source>
        <strain evidence="7">cv. Huhao1</strain>
        <tissue evidence="6">Leaf</tissue>
    </source>
</reference>
<evidence type="ECO:0000313" key="7">
    <source>
        <dbReference type="Proteomes" id="UP000245207"/>
    </source>
</evidence>
<feature type="region of interest" description="Disordered" evidence="4">
    <location>
        <begin position="457"/>
        <end position="501"/>
    </location>
</feature>
<dbReference type="InterPro" id="IPR038765">
    <property type="entry name" value="Papain-like_cys_pep_sf"/>
</dbReference>
<dbReference type="EMBL" id="PKPP01002859">
    <property type="protein sequence ID" value="PWA72689.1"/>
    <property type="molecule type" value="Genomic_DNA"/>
</dbReference>
<evidence type="ECO:0000256" key="2">
    <source>
        <dbReference type="ARBA" id="ARBA00022670"/>
    </source>
</evidence>
<keyword evidence="7" id="KW-1185">Reference proteome</keyword>
<sequence>MSRRGKRGPSLGKKNYPADSFYVEFDEFGAATGNTAGRFNSWFSKEVKTYIPYHLEWKKIKKETKEQMKEHVWLLTMETWIILDDFGKAKKTQLSKVNALHRSLRNTLVTEFVRKNLEPFESYEYLDPDPDNWRKFVAYTTSRKFMQNSEKAKQSALNNKDPARVGRSGYAALRALWKAKRQELIEKIPLLGLLQSERSILHVLGRMQKNKETGIEELTDVVHERLNELIKKEKEMKADGTYYITGNDPLTRVLGPDHGGQTRSISSTVGITKALGSRKRKRMQKVSQKDLEDMEGQIRNNVMAHVMPEIEQLRADIETLRKLSSGASGHVTVDRFDEIEECELMHIHFGTEVKVGKGVIFPLHGVPMEPGYMKIQVDTVYPGWEGLPVPKQTDEVKILGDATKDARYIQWPKNYLKVPPRMSSSSESTSHWSNSSPLYYPTTSAPNCHQTVEEELPLPSESTMSQGGPNKNPQVEEELPLPSESTMSQGGPNKNPITLPQKEPSTIKKYLKVLARRPLNIRKIANKFINFPKQGDYILVQALDGLYEAPYYDRIFYDSVLGWMTNDWLDGTILHWCGMHLYQLVQQRFRGYNKCGILNPALTDYRYCRRDNGASVVKYIDSTFRLQQDKTIFVAPYLQSGHWVLFVICPSVKTGYILDSLNKDLKKDPSMACHDMSALDWNWSMVKCCQQESTWECGYYVGIAMSELLCKLQGNFPKNVWDNMRSRTRQEIDQWVENSVSQPMGIIGPKVEAARLKNL</sequence>
<dbReference type="AlphaFoldDB" id="A0A2U1NGN8"/>
<dbReference type="GO" id="GO:0008234">
    <property type="term" value="F:cysteine-type peptidase activity"/>
    <property type="evidence" value="ECO:0007669"/>
    <property type="project" value="InterPro"/>
</dbReference>
<dbReference type="GO" id="GO:0006508">
    <property type="term" value="P:proteolysis"/>
    <property type="evidence" value="ECO:0007669"/>
    <property type="project" value="UniProtKB-KW"/>
</dbReference>
<gene>
    <name evidence="6" type="ORF">CTI12_AA268650</name>
</gene>
<evidence type="ECO:0000256" key="1">
    <source>
        <dbReference type="ARBA" id="ARBA00005234"/>
    </source>
</evidence>
<dbReference type="InterPro" id="IPR058352">
    <property type="entry name" value="DUF8039"/>
</dbReference>
<dbReference type="OrthoDB" id="689727at2759"/>
<dbReference type="PROSITE" id="PS50600">
    <property type="entry name" value="ULP_PROTEASE"/>
    <property type="match status" value="1"/>
</dbReference>